<protein>
    <submittedName>
        <fullName evidence="5">Type IV fimbrial assembly, ATPase PilB</fullName>
    </submittedName>
</protein>
<dbReference type="PANTHER" id="PTHR30258">
    <property type="entry name" value="TYPE II SECRETION SYSTEM PROTEIN GSPE-RELATED"/>
    <property type="match status" value="1"/>
</dbReference>
<sequence length="589" mass="65937">MDTSSYLGKWFGRFFVDGAQSAHPQKAIVSRATAAKPVPARAGARAQATPLPNWARVQSVAELPAIHRIYTAAKADFEVPESLRAVLVVTGHEGGTASILIDPASYRQASMHVDSLRERLRKAQIRVVKSAFADRDLIAAIYKTEHHEALVDDIATSSSEESRLFDTFIRYGIENGATDLHVIVKGQHGVVKYRIDGEMEVMKGPTKGVYTREQLHGAFGYAYNKLMADRTGSHSSFTSEDYQSCTIPYRVGEKAMNLRWQSSRGFEGFTVYIRFLMKDKTFKADRFQDFGYEDDQAEMFARVARTRKGMILIVGETNSGKSTALTHYIETLPDRDKLNIIMVEDPTEKAVDGTSLQISLQRTLSAESEKTPFREVQGVLMRSDPCIIAQGEIRDIDSGTCAKTLLESGHQVLATSHAPGVMDAFVRLTSSEIGFSMGTLTRPRFWSLVVAQSLVPKLCSCSRDQYADETIPHITAFIRERFQIDTSNMRTKKEGGCSLCGGRGTKGLTVVAEMYQPTRNFLQAMRGNDDYGAERIWRSESDKRFDSPNMRGKTMFEHALYKAYTGLIDPRHVETFELFDQYEIMFEAA</sequence>
<keyword evidence="3" id="KW-0067">ATP-binding</keyword>
<dbReference type="GO" id="GO:0005524">
    <property type="term" value="F:ATP binding"/>
    <property type="evidence" value="ECO:0007669"/>
    <property type="project" value="UniProtKB-KW"/>
</dbReference>
<accession>A0A0L0MJ16</accession>
<dbReference type="Proteomes" id="UP000036959">
    <property type="component" value="Unassembled WGS sequence"/>
</dbReference>
<dbReference type="AlphaFoldDB" id="A0A0L0MJ16"/>
<dbReference type="PATRIC" id="fig|242163.4.peg.2578"/>
<dbReference type="GO" id="GO:0016887">
    <property type="term" value="F:ATP hydrolysis activity"/>
    <property type="evidence" value="ECO:0007669"/>
    <property type="project" value="TreeGrafter"/>
</dbReference>
<dbReference type="GO" id="GO:0005886">
    <property type="term" value="C:plasma membrane"/>
    <property type="evidence" value="ECO:0007669"/>
    <property type="project" value="TreeGrafter"/>
</dbReference>
<proteinExistence type="inferred from homology"/>
<gene>
    <name evidence="5" type="ORF">BVER_01773c</name>
</gene>
<reference evidence="6" key="1">
    <citation type="submission" date="2015-06" db="EMBL/GenBank/DDBJ databases">
        <title>Comparative genomics of Burkholderia leaf nodule symbionts.</title>
        <authorList>
            <person name="Carlier A."/>
            <person name="Eberl L."/>
            <person name="Pinto-Carbo M."/>
        </authorList>
    </citation>
    <scope>NUCLEOTIDE SEQUENCE [LARGE SCALE GENOMIC DNA]</scope>
    <source>
        <strain evidence="6">UZHbot4</strain>
    </source>
</reference>
<name>A0A0L0MJ16_9BURK</name>
<comment type="similarity">
    <text evidence="1">Belongs to the GSP E family.</text>
</comment>
<comment type="caution">
    <text evidence="5">The sequence shown here is derived from an EMBL/GenBank/DDBJ whole genome shotgun (WGS) entry which is preliminary data.</text>
</comment>
<feature type="domain" description="Bacterial type II secretion system protein E" evidence="4">
    <location>
        <begin position="163"/>
        <end position="539"/>
    </location>
</feature>
<dbReference type="Gene3D" id="3.40.50.300">
    <property type="entry name" value="P-loop containing nucleotide triphosphate hydrolases"/>
    <property type="match status" value="1"/>
</dbReference>
<dbReference type="InterPro" id="IPR001482">
    <property type="entry name" value="T2SS/T4SS_dom"/>
</dbReference>
<dbReference type="OrthoDB" id="5790493at2"/>
<evidence type="ECO:0000313" key="6">
    <source>
        <dbReference type="Proteomes" id="UP000036959"/>
    </source>
</evidence>
<dbReference type="RefSeq" id="WP_050451652.1">
    <property type="nucleotide sequence ID" value="NZ_LFJJ01000002.1"/>
</dbReference>
<evidence type="ECO:0000313" key="5">
    <source>
        <dbReference type="EMBL" id="KND62310.1"/>
    </source>
</evidence>
<dbReference type="Pfam" id="PF00437">
    <property type="entry name" value="T2SSE"/>
    <property type="match status" value="1"/>
</dbReference>
<dbReference type="SUPFAM" id="SSF52540">
    <property type="entry name" value="P-loop containing nucleoside triphosphate hydrolases"/>
    <property type="match status" value="1"/>
</dbReference>
<dbReference type="InterPro" id="IPR027417">
    <property type="entry name" value="P-loop_NTPase"/>
</dbReference>
<evidence type="ECO:0000256" key="1">
    <source>
        <dbReference type="ARBA" id="ARBA00006611"/>
    </source>
</evidence>
<organism evidence="5 6">
    <name type="scientific">Candidatus Burkholderia verschuerenii</name>
    <dbReference type="NCBI Taxonomy" id="242163"/>
    <lineage>
        <taxon>Bacteria</taxon>
        <taxon>Pseudomonadati</taxon>
        <taxon>Pseudomonadota</taxon>
        <taxon>Betaproteobacteria</taxon>
        <taxon>Burkholderiales</taxon>
        <taxon>Burkholderiaceae</taxon>
        <taxon>Burkholderia</taxon>
    </lineage>
</organism>
<dbReference type="PANTHER" id="PTHR30258:SF1">
    <property type="entry name" value="PROTEIN TRANSPORT PROTEIN HOFB HOMOLOG"/>
    <property type="match status" value="1"/>
</dbReference>
<dbReference type="EMBL" id="LFJJ01000002">
    <property type="protein sequence ID" value="KND62310.1"/>
    <property type="molecule type" value="Genomic_DNA"/>
</dbReference>
<dbReference type="Gene3D" id="3.30.450.90">
    <property type="match status" value="1"/>
</dbReference>
<evidence type="ECO:0000259" key="4">
    <source>
        <dbReference type="Pfam" id="PF00437"/>
    </source>
</evidence>
<evidence type="ECO:0000256" key="3">
    <source>
        <dbReference type="ARBA" id="ARBA00022840"/>
    </source>
</evidence>
<keyword evidence="2" id="KW-0547">Nucleotide-binding</keyword>
<keyword evidence="6" id="KW-1185">Reference proteome</keyword>
<evidence type="ECO:0000256" key="2">
    <source>
        <dbReference type="ARBA" id="ARBA00022741"/>
    </source>
</evidence>